<dbReference type="PANTHER" id="PTHR39168">
    <property type="entry name" value="TRANSCRIPTIONAL REGULATOR-RELATED"/>
    <property type="match status" value="1"/>
</dbReference>
<dbReference type="EMBL" id="JACSPM010000004">
    <property type="protein sequence ID" value="MBD8024365.1"/>
    <property type="molecule type" value="Genomic_DNA"/>
</dbReference>
<dbReference type="InterPro" id="IPR036390">
    <property type="entry name" value="WH_DNA-bd_sf"/>
</dbReference>
<proteinExistence type="predicted"/>
<protein>
    <submittedName>
        <fullName evidence="2">Helix-turn-helix transcriptional regulator</fullName>
    </submittedName>
</protein>
<dbReference type="InterPro" id="IPR001845">
    <property type="entry name" value="HTH_ArsR_DNA-bd_dom"/>
</dbReference>
<accession>A0ABR8X4W7</accession>
<dbReference type="InterPro" id="IPR036388">
    <property type="entry name" value="WH-like_DNA-bd_sf"/>
</dbReference>
<dbReference type="RefSeq" id="WP_191766708.1">
    <property type="nucleotide sequence ID" value="NZ_JACSPM010000004.1"/>
</dbReference>
<dbReference type="CDD" id="cd00090">
    <property type="entry name" value="HTH_ARSR"/>
    <property type="match status" value="1"/>
</dbReference>
<dbReference type="InterPro" id="IPR052543">
    <property type="entry name" value="HTH_Metal-responsive_Reg"/>
</dbReference>
<organism evidence="2 3">
    <name type="scientific">Microbacterium gallinarum</name>
    <dbReference type="NCBI Taxonomy" id="2762209"/>
    <lineage>
        <taxon>Bacteria</taxon>
        <taxon>Bacillati</taxon>
        <taxon>Actinomycetota</taxon>
        <taxon>Actinomycetes</taxon>
        <taxon>Micrococcales</taxon>
        <taxon>Microbacteriaceae</taxon>
        <taxon>Microbacterium</taxon>
    </lineage>
</organism>
<dbReference type="PROSITE" id="PS50987">
    <property type="entry name" value="HTH_ARSR_2"/>
    <property type="match status" value="1"/>
</dbReference>
<dbReference type="PANTHER" id="PTHR39168:SF2">
    <property type="entry name" value="HTH-TYPE TRANSCRIPTIONAL REGULATOR CMTR"/>
    <property type="match status" value="1"/>
</dbReference>
<dbReference type="InterPro" id="IPR011991">
    <property type="entry name" value="ArsR-like_HTH"/>
</dbReference>
<gene>
    <name evidence="2" type="ORF">H9622_12295</name>
</gene>
<dbReference type="Gene3D" id="1.10.10.10">
    <property type="entry name" value="Winged helix-like DNA-binding domain superfamily/Winged helix DNA-binding domain"/>
    <property type="match status" value="1"/>
</dbReference>
<reference evidence="2 3" key="1">
    <citation type="submission" date="2020-08" db="EMBL/GenBank/DDBJ databases">
        <title>A Genomic Blueprint of the Chicken Gut Microbiome.</title>
        <authorList>
            <person name="Gilroy R."/>
            <person name="Ravi A."/>
            <person name="Getino M."/>
            <person name="Pursley I."/>
            <person name="Horton D.L."/>
            <person name="Alikhan N.-F."/>
            <person name="Baker D."/>
            <person name="Gharbi K."/>
            <person name="Hall N."/>
            <person name="Watson M."/>
            <person name="Adriaenssens E.M."/>
            <person name="Foster-Nyarko E."/>
            <person name="Jarju S."/>
            <person name="Secka A."/>
            <person name="Antonio M."/>
            <person name="Oren A."/>
            <person name="Chaudhuri R."/>
            <person name="La Ragione R.M."/>
            <person name="Hildebrand F."/>
            <person name="Pallen M.J."/>
        </authorList>
    </citation>
    <scope>NUCLEOTIDE SEQUENCE [LARGE SCALE GENOMIC DNA]</scope>
    <source>
        <strain evidence="2 3">Sa1CUA4</strain>
    </source>
</reference>
<dbReference type="Proteomes" id="UP000602532">
    <property type="component" value="Unassembled WGS sequence"/>
</dbReference>
<dbReference type="SUPFAM" id="SSF46785">
    <property type="entry name" value="Winged helix' DNA-binding domain"/>
    <property type="match status" value="1"/>
</dbReference>
<evidence type="ECO:0000313" key="3">
    <source>
        <dbReference type="Proteomes" id="UP000602532"/>
    </source>
</evidence>
<comment type="caution">
    <text evidence="2">The sequence shown here is derived from an EMBL/GenBank/DDBJ whole genome shotgun (WGS) entry which is preliminary data.</text>
</comment>
<keyword evidence="3" id="KW-1185">Reference proteome</keyword>
<evidence type="ECO:0000313" key="2">
    <source>
        <dbReference type="EMBL" id="MBD8024365.1"/>
    </source>
</evidence>
<feature type="domain" description="HTH arsR-type" evidence="1">
    <location>
        <begin position="1"/>
        <end position="96"/>
    </location>
</feature>
<dbReference type="NCBIfam" id="NF033788">
    <property type="entry name" value="HTH_metalloreg"/>
    <property type="match status" value="1"/>
</dbReference>
<evidence type="ECO:0000259" key="1">
    <source>
        <dbReference type="PROSITE" id="PS50987"/>
    </source>
</evidence>
<dbReference type="Pfam" id="PF12840">
    <property type="entry name" value="HTH_20"/>
    <property type="match status" value="1"/>
</dbReference>
<sequence length="229" mass="24464">MTDPVRPSLDELGRVLAEPMRLRVLRELLGGTPLPAGALAARIGVAPSTVSSHLARLAAAGLIEIEKVGRTREARLADPSVADAIESLLRLSGEDPVSSLSAHDRRTALRRARRCYDHLAGDLGIAIADRAIAEEWIVDHDGSWTFAAEAGTVGSALGIPVTLTSSSRPLVRPCLDWTERRPHVAGQLGAAILAGMLHAGWLRRRRDDRALTITPRGRDHFAGLGLASP</sequence>
<dbReference type="SMART" id="SM00418">
    <property type="entry name" value="HTH_ARSR"/>
    <property type="match status" value="1"/>
</dbReference>
<name>A0ABR8X4W7_9MICO</name>